<dbReference type="InterPro" id="IPR013128">
    <property type="entry name" value="Peptidase_C1A"/>
</dbReference>
<dbReference type="GO" id="GO:0006508">
    <property type="term" value="P:proteolysis"/>
    <property type="evidence" value="ECO:0007669"/>
    <property type="project" value="UniProtKB-KW"/>
</dbReference>
<evidence type="ECO:0000256" key="4">
    <source>
        <dbReference type="ARBA" id="ARBA00022801"/>
    </source>
</evidence>
<feature type="domain" description="Cathepsin propeptide inhibitor" evidence="9">
    <location>
        <begin position="81"/>
        <end position="137"/>
    </location>
</feature>
<evidence type="ECO:0000256" key="1">
    <source>
        <dbReference type="ARBA" id="ARBA00008455"/>
    </source>
</evidence>
<dbReference type="CDD" id="cd02248">
    <property type="entry name" value="Peptidase_C1A"/>
    <property type="match status" value="1"/>
</dbReference>
<dbReference type="Gene3D" id="3.90.70.10">
    <property type="entry name" value="Cysteine proteinases"/>
    <property type="match status" value="1"/>
</dbReference>
<keyword evidence="11" id="KW-1185">Reference proteome</keyword>
<dbReference type="Gramene" id="TKW00644">
    <property type="protein sequence ID" value="TKW00644"/>
    <property type="gene ID" value="SEVIR_8G125000v2"/>
</dbReference>
<dbReference type="InterPro" id="IPR039417">
    <property type="entry name" value="Peptidase_C1A_papain-like"/>
</dbReference>
<evidence type="ECO:0000256" key="6">
    <source>
        <dbReference type="ARBA" id="ARBA00023157"/>
    </source>
</evidence>
<dbReference type="FunFam" id="3.90.70.10:FF:000067">
    <property type="entry name" value="Senescence-specific cysteine protease"/>
    <property type="match status" value="1"/>
</dbReference>
<dbReference type="GO" id="GO:0008234">
    <property type="term" value="F:cysteine-type peptidase activity"/>
    <property type="evidence" value="ECO:0007669"/>
    <property type="project" value="UniProtKB-KW"/>
</dbReference>
<dbReference type="PROSITE" id="PS00139">
    <property type="entry name" value="THIOL_PROTEASE_CYS"/>
    <property type="match status" value="1"/>
</dbReference>
<keyword evidence="2" id="KW-0645">Protease</keyword>
<accession>A0A4U6THQ0</accession>
<protein>
    <submittedName>
        <fullName evidence="10">Uncharacterized protein</fullName>
    </submittedName>
</protein>
<evidence type="ECO:0000256" key="5">
    <source>
        <dbReference type="ARBA" id="ARBA00022807"/>
    </source>
</evidence>
<evidence type="ECO:0000313" key="10">
    <source>
        <dbReference type="EMBL" id="TKW00644.1"/>
    </source>
</evidence>
<reference evidence="10" key="1">
    <citation type="submission" date="2019-03" db="EMBL/GenBank/DDBJ databases">
        <title>WGS assembly of Setaria viridis.</title>
        <authorList>
            <person name="Huang P."/>
            <person name="Jenkins J."/>
            <person name="Grimwood J."/>
            <person name="Barry K."/>
            <person name="Healey A."/>
            <person name="Mamidi S."/>
            <person name="Sreedasyam A."/>
            <person name="Shu S."/>
            <person name="Feldman M."/>
            <person name="Wu J."/>
            <person name="Yu Y."/>
            <person name="Chen C."/>
            <person name="Johnson J."/>
            <person name="Rokhsar D."/>
            <person name="Baxter I."/>
            <person name="Schmutz J."/>
            <person name="Brutnell T."/>
            <person name="Kellogg E."/>
        </authorList>
    </citation>
    <scope>NUCLEOTIDE SEQUENCE [LARGE SCALE GENOMIC DNA]</scope>
</reference>
<dbReference type="InterPro" id="IPR013201">
    <property type="entry name" value="Prot_inhib_I29"/>
</dbReference>
<dbReference type="InterPro" id="IPR025661">
    <property type="entry name" value="Pept_asp_AS"/>
</dbReference>
<evidence type="ECO:0000313" key="11">
    <source>
        <dbReference type="Proteomes" id="UP000298652"/>
    </source>
</evidence>
<dbReference type="InterPro" id="IPR000668">
    <property type="entry name" value="Peptidase_C1A_C"/>
</dbReference>
<evidence type="ECO:0000259" key="8">
    <source>
        <dbReference type="SMART" id="SM00645"/>
    </source>
</evidence>
<gene>
    <name evidence="10" type="ORF">SEVIR_8G125000v2</name>
</gene>
<evidence type="ECO:0000259" key="9">
    <source>
        <dbReference type="SMART" id="SM00848"/>
    </source>
</evidence>
<dbReference type="EMBL" id="CM016559">
    <property type="protein sequence ID" value="TKW00644.1"/>
    <property type="molecule type" value="Genomic_DNA"/>
</dbReference>
<feature type="domain" description="Peptidase C1A papain C-terminal" evidence="8">
    <location>
        <begin position="165"/>
        <end position="376"/>
    </location>
</feature>
<sequence>MHTGNTHLHSHIKHKKYKLGSKRHSKQSKMTSSFSNKLMTMIPLLILAVISMANCVSYGHATREVSTAGSKSGDAAMMARYKMWMVEYGRTYEDDAEKAHRFQVFKANAKFIDRSNAEGKKYVLGTNKFADLTAEEFAAMYTGFKPAPSKKLAGFKYENFTLSDHDEQVDWRQRGAVTGVKNQGQCGCCWAFSAVCAVEGMNQIATGNLVSLSEQQLLDCAVYGGNQGCNGGFMDSAFQYIIDNGGITTEDAYQYSAAEGTCQSVQPVVTINGYQDVPSGDEGALASAVTNQPVSVGIDGTSSPFQFYQSGMMTGDGCGAEMNHAVTAVGYGTDENGDQYWILKNSWGTGWGQDGYMMLQRGTGACGISTMSSYPIA</sequence>
<feature type="compositionally biased region" description="Basic residues" evidence="7">
    <location>
        <begin position="8"/>
        <end position="27"/>
    </location>
</feature>
<dbReference type="AlphaFoldDB" id="A0A4U6THQ0"/>
<keyword evidence="5" id="KW-0788">Thiol protease</keyword>
<evidence type="ECO:0000256" key="7">
    <source>
        <dbReference type="SAM" id="MobiDB-lite"/>
    </source>
</evidence>
<dbReference type="InterPro" id="IPR038765">
    <property type="entry name" value="Papain-like_cys_pep_sf"/>
</dbReference>
<dbReference type="InterPro" id="IPR025660">
    <property type="entry name" value="Pept_his_AS"/>
</dbReference>
<feature type="region of interest" description="Disordered" evidence="7">
    <location>
        <begin position="1"/>
        <end position="30"/>
    </location>
</feature>
<proteinExistence type="inferred from homology"/>
<dbReference type="PROSITE" id="PS00640">
    <property type="entry name" value="THIOL_PROTEASE_ASN"/>
    <property type="match status" value="1"/>
</dbReference>
<dbReference type="OMA" id="ALKHDQC"/>
<dbReference type="PROSITE" id="PS00639">
    <property type="entry name" value="THIOL_PROTEASE_HIS"/>
    <property type="match status" value="1"/>
</dbReference>
<evidence type="ECO:0000256" key="3">
    <source>
        <dbReference type="ARBA" id="ARBA00022729"/>
    </source>
</evidence>
<dbReference type="SMART" id="SM00848">
    <property type="entry name" value="Inhibitor_I29"/>
    <property type="match status" value="1"/>
</dbReference>
<dbReference type="InterPro" id="IPR000169">
    <property type="entry name" value="Pept_cys_AS"/>
</dbReference>
<organism evidence="10 11">
    <name type="scientific">Setaria viridis</name>
    <name type="common">Green bristlegrass</name>
    <name type="synonym">Setaria italica subsp. viridis</name>
    <dbReference type="NCBI Taxonomy" id="4556"/>
    <lineage>
        <taxon>Eukaryota</taxon>
        <taxon>Viridiplantae</taxon>
        <taxon>Streptophyta</taxon>
        <taxon>Embryophyta</taxon>
        <taxon>Tracheophyta</taxon>
        <taxon>Spermatophyta</taxon>
        <taxon>Magnoliopsida</taxon>
        <taxon>Liliopsida</taxon>
        <taxon>Poales</taxon>
        <taxon>Poaceae</taxon>
        <taxon>PACMAD clade</taxon>
        <taxon>Panicoideae</taxon>
        <taxon>Panicodae</taxon>
        <taxon>Paniceae</taxon>
        <taxon>Cenchrinae</taxon>
        <taxon>Setaria</taxon>
    </lineage>
</organism>
<dbReference type="Proteomes" id="UP000298652">
    <property type="component" value="Chromosome 8"/>
</dbReference>
<keyword evidence="4" id="KW-0378">Hydrolase</keyword>
<dbReference type="Pfam" id="PF08246">
    <property type="entry name" value="Inhibitor_I29"/>
    <property type="match status" value="1"/>
</dbReference>
<keyword evidence="6" id="KW-1015">Disulfide bond</keyword>
<dbReference type="SUPFAM" id="SSF54001">
    <property type="entry name" value="Cysteine proteinases"/>
    <property type="match status" value="1"/>
</dbReference>
<dbReference type="PANTHER" id="PTHR12411">
    <property type="entry name" value="CYSTEINE PROTEASE FAMILY C1-RELATED"/>
    <property type="match status" value="1"/>
</dbReference>
<evidence type="ECO:0000256" key="2">
    <source>
        <dbReference type="ARBA" id="ARBA00022670"/>
    </source>
</evidence>
<keyword evidence="3" id="KW-0732">Signal</keyword>
<dbReference type="PRINTS" id="PR00705">
    <property type="entry name" value="PAPAIN"/>
</dbReference>
<comment type="similarity">
    <text evidence="1">Belongs to the peptidase C1 family.</text>
</comment>
<dbReference type="SMART" id="SM00645">
    <property type="entry name" value="Pept_C1"/>
    <property type="match status" value="1"/>
</dbReference>
<dbReference type="Pfam" id="PF00112">
    <property type="entry name" value="Peptidase_C1"/>
    <property type="match status" value="1"/>
</dbReference>
<name>A0A4U6THQ0_SETVI</name>